<dbReference type="Proteomes" id="UP000053477">
    <property type="component" value="Unassembled WGS sequence"/>
</dbReference>
<reference evidence="2 3" key="1">
    <citation type="submission" date="2015-04" db="EMBL/GenBank/DDBJ databases">
        <title>Complete genome sequence of Schizopora paradoxa KUC8140, a cosmopolitan wood degrader in East Asia.</title>
        <authorList>
            <consortium name="DOE Joint Genome Institute"/>
            <person name="Min B."/>
            <person name="Park H."/>
            <person name="Jang Y."/>
            <person name="Kim J.-J."/>
            <person name="Kim K.H."/>
            <person name="Pangilinan J."/>
            <person name="Lipzen A."/>
            <person name="Riley R."/>
            <person name="Grigoriev I.V."/>
            <person name="Spatafora J.W."/>
            <person name="Choi I.-G."/>
        </authorList>
    </citation>
    <scope>NUCLEOTIDE SEQUENCE [LARGE SCALE GENOMIC DNA]</scope>
    <source>
        <strain evidence="2 3">KUC8140</strain>
    </source>
</reference>
<dbReference type="EMBL" id="KQ085920">
    <property type="protein sequence ID" value="KLO16084.1"/>
    <property type="molecule type" value="Genomic_DNA"/>
</dbReference>
<feature type="compositionally biased region" description="Low complexity" evidence="1">
    <location>
        <begin position="407"/>
        <end position="422"/>
    </location>
</feature>
<protein>
    <submittedName>
        <fullName evidence="2">Uncharacterized protein</fullName>
    </submittedName>
</protein>
<evidence type="ECO:0000256" key="1">
    <source>
        <dbReference type="SAM" id="MobiDB-lite"/>
    </source>
</evidence>
<accession>A0A0H2RW87</accession>
<dbReference type="InParanoid" id="A0A0H2RW87"/>
<feature type="region of interest" description="Disordered" evidence="1">
    <location>
        <begin position="397"/>
        <end position="436"/>
    </location>
</feature>
<dbReference type="SUPFAM" id="SSF52047">
    <property type="entry name" value="RNI-like"/>
    <property type="match status" value="1"/>
</dbReference>
<proteinExistence type="predicted"/>
<organism evidence="2 3">
    <name type="scientific">Schizopora paradoxa</name>
    <dbReference type="NCBI Taxonomy" id="27342"/>
    <lineage>
        <taxon>Eukaryota</taxon>
        <taxon>Fungi</taxon>
        <taxon>Dikarya</taxon>
        <taxon>Basidiomycota</taxon>
        <taxon>Agaricomycotina</taxon>
        <taxon>Agaricomycetes</taxon>
        <taxon>Hymenochaetales</taxon>
        <taxon>Schizoporaceae</taxon>
        <taxon>Schizopora</taxon>
    </lineage>
</organism>
<name>A0A0H2RW87_9AGAM</name>
<dbReference type="OrthoDB" id="3235026at2759"/>
<dbReference type="AlphaFoldDB" id="A0A0H2RW87"/>
<keyword evidence="3" id="KW-1185">Reference proteome</keyword>
<gene>
    <name evidence="2" type="ORF">SCHPADRAFT_901777</name>
</gene>
<sequence>MTTTTKTWSNIPDEIKFAILKADTLSVRDVRAFSSVDTHSYHLCLPILFNTVRLPSREALDNFLDTVPPSYYPFIQELDICTKPQGCSGVDRVGDQSDEITEKIGQILSRGANRLTQLSLCIGGSLRNDIVPVFGLLTRLHTFALENWSDEEVAPLSERLAMALVVSLPALRDLSLARITRSAMYAPELLGGTVPVVHNDADVPAPASNLLELRLPSLLGLTHLRRLRIRETHLGDHLWGTVTATSKAPELEVLDLGASPYETPAFNDQCTQRILARAPTRFLHTFSLSTGASTSASSCPPSPTAAVPTPTFTPPQYATTTDAAKPLDDAFPSLRTLHLTPLIPPPLLSSTLAQPALAQSPVHTLSCAFDPADAAEGCRAVEGFLWERGMNPLALTQPKRLSKRTRSGSLAIIPSSSSSGAPHPLKRRSTLSASGGRASYPSLQTLSISLSPPEPPATPAAYSPKLAARIQARRAREAEERAQAARSLVKCCQTLGVHAEVTGIEIGDINEEEDEMVVIEEDLATACVVEQPVVRMTLNGRSRSKTT</sequence>
<evidence type="ECO:0000313" key="3">
    <source>
        <dbReference type="Proteomes" id="UP000053477"/>
    </source>
</evidence>
<evidence type="ECO:0000313" key="2">
    <source>
        <dbReference type="EMBL" id="KLO16084.1"/>
    </source>
</evidence>